<dbReference type="Pfam" id="PF00722">
    <property type="entry name" value="Glyco_hydro_16"/>
    <property type="match status" value="1"/>
</dbReference>
<organism evidence="4">
    <name type="scientific">Alsobacter sp. KACC 23698</name>
    <dbReference type="NCBI Taxonomy" id="3149229"/>
    <lineage>
        <taxon>Bacteria</taxon>
        <taxon>Pseudomonadati</taxon>
        <taxon>Pseudomonadota</taxon>
        <taxon>Alphaproteobacteria</taxon>
        <taxon>Hyphomicrobiales</taxon>
        <taxon>Alsobacteraceae</taxon>
        <taxon>Alsobacter</taxon>
    </lineage>
</organism>
<evidence type="ECO:0000259" key="3">
    <source>
        <dbReference type="PROSITE" id="PS51762"/>
    </source>
</evidence>
<name>A0AAU7JJQ4_9HYPH</name>
<feature type="region of interest" description="Disordered" evidence="2">
    <location>
        <begin position="181"/>
        <end position="335"/>
    </location>
</feature>
<accession>A0AAU7JJQ4</accession>
<protein>
    <submittedName>
        <fullName evidence="4">Family 16 glycosylhydrolase</fullName>
    </submittedName>
</protein>
<feature type="compositionally biased region" description="Low complexity" evidence="2">
    <location>
        <begin position="243"/>
        <end position="265"/>
    </location>
</feature>
<feature type="compositionally biased region" description="Low complexity" evidence="2">
    <location>
        <begin position="184"/>
        <end position="217"/>
    </location>
</feature>
<gene>
    <name evidence="4" type="ORF">ABEG18_06550</name>
</gene>
<evidence type="ECO:0000313" key="4">
    <source>
        <dbReference type="EMBL" id="XBO40422.1"/>
    </source>
</evidence>
<dbReference type="PROSITE" id="PS51762">
    <property type="entry name" value="GH16_2"/>
    <property type="match status" value="1"/>
</dbReference>
<dbReference type="PANTHER" id="PTHR10963:SF55">
    <property type="entry name" value="GLYCOSIDE HYDROLASE FAMILY 16 PROTEIN"/>
    <property type="match status" value="1"/>
</dbReference>
<evidence type="ECO:0000256" key="2">
    <source>
        <dbReference type="SAM" id="MobiDB-lite"/>
    </source>
</evidence>
<dbReference type="EMBL" id="CP157484">
    <property type="protein sequence ID" value="XBO40422.1"/>
    <property type="molecule type" value="Genomic_DNA"/>
</dbReference>
<dbReference type="PANTHER" id="PTHR10963">
    <property type="entry name" value="GLYCOSYL HYDROLASE-RELATED"/>
    <property type="match status" value="1"/>
</dbReference>
<dbReference type="Gene3D" id="2.60.120.200">
    <property type="match status" value="1"/>
</dbReference>
<comment type="similarity">
    <text evidence="1">Belongs to the glycosyl hydrolase 16 family.</text>
</comment>
<dbReference type="CDD" id="cd08023">
    <property type="entry name" value="GH16_laminarinase_like"/>
    <property type="match status" value="1"/>
</dbReference>
<dbReference type="InterPro" id="IPR013320">
    <property type="entry name" value="ConA-like_dom_sf"/>
</dbReference>
<proteinExistence type="inferred from homology"/>
<feature type="compositionally biased region" description="Low complexity" evidence="2">
    <location>
        <begin position="308"/>
        <end position="324"/>
    </location>
</feature>
<sequence length="355" mass="36012">MNNGVLSITANPAPAGVNGQYTSGHLDTQGTYSQKYGYFEMSAKMPAAGSNASVDSGGDQGGGAFWLLPTSGAWPPELDVFESTSWGGVFTAHTGVGGHSAETNWANIDSVSTAFHRYGVDWEQDQITWYVDGKEVYHTATPADMHDPMYMLVNLYTSQQGGTPGTMQVDYVRAYADGAGGGVTPPASSASQTTTDASAVPTASAPSAPTASAPTAPVQGGATAPVPGDATVPASDTQTPPVTTGSDQPTTPTTPTQPTTSTNDGSSAPAPDLSTGGDTTASDQSGWSGHGHRHGGWNAAQTPTTAWGGQSDGASFSGSSDAAANTSDGAPVSQADWVGTVGHHHHHHCDSWNVG</sequence>
<dbReference type="InterPro" id="IPR050546">
    <property type="entry name" value="Glycosyl_Hydrlase_16"/>
</dbReference>
<evidence type="ECO:0000256" key="1">
    <source>
        <dbReference type="ARBA" id="ARBA00006865"/>
    </source>
</evidence>
<feature type="domain" description="GH16" evidence="3">
    <location>
        <begin position="1"/>
        <end position="180"/>
    </location>
</feature>
<dbReference type="SUPFAM" id="SSF49899">
    <property type="entry name" value="Concanavalin A-like lectins/glucanases"/>
    <property type="match status" value="1"/>
</dbReference>
<dbReference type="GO" id="GO:0004553">
    <property type="term" value="F:hydrolase activity, hydrolyzing O-glycosyl compounds"/>
    <property type="evidence" value="ECO:0007669"/>
    <property type="project" value="InterPro"/>
</dbReference>
<dbReference type="AlphaFoldDB" id="A0AAU7JJQ4"/>
<reference evidence="4" key="1">
    <citation type="submission" date="2024-05" db="EMBL/GenBank/DDBJ databases">
        <authorList>
            <person name="Kim S."/>
            <person name="Heo J."/>
            <person name="Choi H."/>
            <person name="Choi Y."/>
            <person name="Kwon S.-W."/>
            <person name="Kim Y."/>
        </authorList>
    </citation>
    <scope>NUCLEOTIDE SEQUENCE</scope>
    <source>
        <strain evidence="4">KACC 23698</strain>
    </source>
</reference>
<dbReference type="InterPro" id="IPR000757">
    <property type="entry name" value="Beta-glucanase-like"/>
</dbReference>
<dbReference type="GO" id="GO:0005975">
    <property type="term" value="P:carbohydrate metabolic process"/>
    <property type="evidence" value="ECO:0007669"/>
    <property type="project" value="InterPro"/>
</dbReference>